<keyword evidence="1" id="KW-0812">Transmembrane</keyword>
<dbReference type="EMBL" id="JACIFZ010000013">
    <property type="protein sequence ID" value="MBB4225610.1"/>
    <property type="molecule type" value="Genomic_DNA"/>
</dbReference>
<reference evidence="2 3" key="1">
    <citation type="submission" date="2020-08" db="EMBL/GenBank/DDBJ databases">
        <title>Genomic Encyclopedia of Type Strains, Phase IV (KMG-V): Genome sequencing to study the core and pangenomes of soil and plant-associated prokaryotes.</title>
        <authorList>
            <person name="Whitman W."/>
        </authorList>
    </citation>
    <scope>NUCLEOTIDE SEQUENCE [LARGE SCALE GENOMIC DNA]</scope>
    <source>
        <strain evidence="2 3">34/80</strain>
    </source>
</reference>
<accession>A0A840G1D9</accession>
<name>A0A840G1D9_9BURK</name>
<gene>
    <name evidence="2" type="ORF">GGD71_006423</name>
</gene>
<proteinExistence type="predicted"/>
<organism evidence="2 3">
    <name type="scientific">Variovorax guangxiensis</name>
    <dbReference type="NCBI Taxonomy" id="1775474"/>
    <lineage>
        <taxon>Bacteria</taxon>
        <taxon>Pseudomonadati</taxon>
        <taxon>Pseudomonadota</taxon>
        <taxon>Betaproteobacteria</taxon>
        <taxon>Burkholderiales</taxon>
        <taxon>Comamonadaceae</taxon>
        <taxon>Variovorax</taxon>
    </lineage>
</organism>
<evidence type="ECO:0000313" key="3">
    <source>
        <dbReference type="Proteomes" id="UP000524450"/>
    </source>
</evidence>
<sequence length="34" mass="4395">MWSDAAFVLIFLVYFAWLNWREFKAWKRRHDLYD</sequence>
<dbReference type="Proteomes" id="UP000524450">
    <property type="component" value="Unassembled WGS sequence"/>
</dbReference>
<keyword evidence="1" id="KW-0472">Membrane</keyword>
<evidence type="ECO:0000256" key="1">
    <source>
        <dbReference type="SAM" id="Phobius"/>
    </source>
</evidence>
<evidence type="ECO:0000313" key="2">
    <source>
        <dbReference type="EMBL" id="MBB4225610.1"/>
    </source>
</evidence>
<dbReference type="AlphaFoldDB" id="A0A840G1D9"/>
<comment type="caution">
    <text evidence="2">The sequence shown here is derived from an EMBL/GenBank/DDBJ whole genome shotgun (WGS) entry which is preliminary data.</text>
</comment>
<feature type="transmembrane region" description="Helical" evidence="1">
    <location>
        <begin position="6"/>
        <end position="23"/>
    </location>
</feature>
<protein>
    <submittedName>
        <fullName evidence="2">Uncharacterized protein</fullName>
    </submittedName>
</protein>
<keyword evidence="1" id="KW-1133">Transmembrane helix</keyword>